<dbReference type="EMBL" id="KQ947428">
    <property type="protein sequence ID" value="KUJ10728.1"/>
    <property type="molecule type" value="Genomic_DNA"/>
</dbReference>
<sequence>MTVLYERYWGRCFNCGAINRKTNVQCVRCKGVPPSDGQSVYPERSQRSVRPPALLVPNLPPPMSNRQQPSYREPSYGPSYHRPSPYRSQRAGPFPNSMFPPSRPASASGLGPTYVNCPQCGIKNAAVNLECFNCHALRADTKKYVCHWCKTETLSRDGLQARCKNQSCRHPVARGE</sequence>
<evidence type="ECO:0000256" key="1">
    <source>
        <dbReference type="SAM" id="MobiDB-lite"/>
    </source>
</evidence>
<dbReference type="InParanoid" id="A0A194WRX0"/>
<dbReference type="Proteomes" id="UP000070700">
    <property type="component" value="Unassembled WGS sequence"/>
</dbReference>
<reference evidence="2 3" key="1">
    <citation type="submission" date="2015-10" db="EMBL/GenBank/DDBJ databases">
        <title>Full genome of DAOMC 229536 Phialocephala scopiformis, a fungal endophyte of spruce producing the potent anti-insectan compound rugulosin.</title>
        <authorList>
            <consortium name="DOE Joint Genome Institute"/>
            <person name="Walker A.K."/>
            <person name="Frasz S.L."/>
            <person name="Seifert K.A."/>
            <person name="Miller J.D."/>
            <person name="Mondo S.J."/>
            <person name="Labutti K."/>
            <person name="Lipzen A."/>
            <person name="Dockter R."/>
            <person name="Kennedy M."/>
            <person name="Grigoriev I.V."/>
            <person name="Spatafora J.W."/>
        </authorList>
    </citation>
    <scope>NUCLEOTIDE SEQUENCE [LARGE SCALE GENOMIC DNA]</scope>
    <source>
        <strain evidence="2 3">CBS 120377</strain>
    </source>
</reference>
<feature type="region of interest" description="Disordered" evidence="1">
    <location>
        <begin position="32"/>
        <end position="105"/>
    </location>
</feature>
<accession>A0A194WRX0</accession>
<dbReference type="GeneID" id="28830220"/>
<evidence type="ECO:0000313" key="2">
    <source>
        <dbReference type="EMBL" id="KUJ10728.1"/>
    </source>
</evidence>
<name>A0A194WRX0_MOLSC</name>
<dbReference type="KEGG" id="psco:LY89DRAFT_739723"/>
<protein>
    <recommendedName>
        <fullName evidence="4">RanBP2-type domain-containing protein</fullName>
    </recommendedName>
</protein>
<evidence type="ECO:0008006" key="4">
    <source>
        <dbReference type="Google" id="ProtNLM"/>
    </source>
</evidence>
<evidence type="ECO:0000313" key="3">
    <source>
        <dbReference type="Proteomes" id="UP000070700"/>
    </source>
</evidence>
<dbReference type="AlphaFoldDB" id="A0A194WRX0"/>
<proteinExistence type="predicted"/>
<organism evidence="2 3">
    <name type="scientific">Mollisia scopiformis</name>
    <name type="common">Conifer needle endophyte fungus</name>
    <name type="synonym">Phialocephala scopiformis</name>
    <dbReference type="NCBI Taxonomy" id="149040"/>
    <lineage>
        <taxon>Eukaryota</taxon>
        <taxon>Fungi</taxon>
        <taxon>Dikarya</taxon>
        <taxon>Ascomycota</taxon>
        <taxon>Pezizomycotina</taxon>
        <taxon>Leotiomycetes</taxon>
        <taxon>Helotiales</taxon>
        <taxon>Mollisiaceae</taxon>
        <taxon>Mollisia</taxon>
    </lineage>
</organism>
<keyword evidence="3" id="KW-1185">Reference proteome</keyword>
<gene>
    <name evidence="2" type="ORF">LY89DRAFT_739723</name>
</gene>
<dbReference type="RefSeq" id="XP_018065083.1">
    <property type="nucleotide sequence ID" value="XM_018220494.1"/>
</dbReference>